<keyword evidence="3" id="KW-1185">Reference proteome</keyword>
<dbReference type="AlphaFoldDB" id="A0A8W8HXE8"/>
<accession>A0A8W8HXE8</accession>
<dbReference type="Proteomes" id="UP000005408">
    <property type="component" value="Unassembled WGS sequence"/>
</dbReference>
<protein>
    <submittedName>
        <fullName evidence="2">Uncharacterized protein</fullName>
    </submittedName>
</protein>
<proteinExistence type="predicted"/>
<reference evidence="2" key="1">
    <citation type="submission" date="2022-08" db="UniProtKB">
        <authorList>
            <consortium name="EnsemblMetazoa"/>
        </authorList>
    </citation>
    <scope>IDENTIFICATION</scope>
    <source>
        <strain evidence="2">05x7-T-G4-1.051#20</strain>
    </source>
</reference>
<sequence>MLSKKSARVQLEWSSVSQRIISVRFKNLEFKKTTLIHKQQPRKLVPTPMRTNPNQTDSIKISNTKEENFEDFTFFESFAEHQNFVLANNGKHLPESFFLASPEFDGNSTVKTNFSKCNDVRGTQQIFHMEQSSRSQILEMFRMHTHSNSPGTNQNCLWMGSGFTINNHTAGDLHIQSRTANS</sequence>
<dbReference type="EnsemblMetazoa" id="G11552.1">
    <property type="protein sequence ID" value="G11552.1:cds"/>
    <property type="gene ID" value="G11552"/>
</dbReference>
<feature type="region of interest" description="Disordered" evidence="1">
    <location>
        <begin position="39"/>
        <end position="58"/>
    </location>
</feature>
<evidence type="ECO:0000313" key="3">
    <source>
        <dbReference type="Proteomes" id="UP000005408"/>
    </source>
</evidence>
<feature type="compositionally biased region" description="Polar residues" evidence="1">
    <location>
        <begin position="49"/>
        <end position="58"/>
    </location>
</feature>
<evidence type="ECO:0000256" key="1">
    <source>
        <dbReference type="SAM" id="MobiDB-lite"/>
    </source>
</evidence>
<evidence type="ECO:0000313" key="2">
    <source>
        <dbReference type="EnsemblMetazoa" id="G11552.1:cds"/>
    </source>
</evidence>
<organism evidence="2 3">
    <name type="scientific">Magallana gigas</name>
    <name type="common">Pacific oyster</name>
    <name type="synonym">Crassostrea gigas</name>
    <dbReference type="NCBI Taxonomy" id="29159"/>
    <lineage>
        <taxon>Eukaryota</taxon>
        <taxon>Metazoa</taxon>
        <taxon>Spiralia</taxon>
        <taxon>Lophotrochozoa</taxon>
        <taxon>Mollusca</taxon>
        <taxon>Bivalvia</taxon>
        <taxon>Autobranchia</taxon>
        <taxon>Pteriomorphia</taxon>
        <taxon>Ostreida</taxon>
        <taxon>Ostreoidea</taxon>
        <taxon>Ostreidae</taxon>
        <taxon>Magallana</taxon>
    </lineage>
</organism>
<name>A0A8W8HXE8_MAGGI</name>